<name>A0A565C259_9BRAS</name>
<keyword evidence="3" id="KW-1185">Reference proteome</keyword>
<dbReference type="EMBL" id="CABITT030000006">
    <property type="protein sequence ID" value="VVB07733.1"/>
    <property type="molecule type" value="Genomic_DNA"/>
</dbReference>
<dbReference type="AlphaFoldDB" id="A0A565C259"/>
<dbReference type="PANTHER" id="PTHR33127:SF30">
    <property type="entry name" value="F-BOX DOMAIN-CONTAINING PROTEIN"/>
    <property type="match status" value="1"/>
</dbReference>
<accession>A0A565C259</accession>
<sequence length="319" mass="37524">MASPSPSPSTVGRKRSKILIKEPLNPSFADLTSCLLEVIMSHLVLKDNIRASVACTSWLEAAVSVSNDVFFFNPFSRELISLPKCELPFWEIAFSCPPTLDTCVLFALNRVMTHNVTLSTCRPGATEWITEEFPYDFEDLPSDYDQRYMHSKLVYVNDRFYCYIAGSLYYFHQSLRTWNFHYAYTLPCPYLHYKQQCEFVEKAVFLAEKEGEIFVVFTSGHEKPMVYKLGFFEWEEMSKPELDGLTIFVSFYNSEVRRDLPWMRNNVYFSRFGYNRKYCVSYSFDESKYIPPKVWQNWLQYCPTNSLWIDPPKNVLDYL</sequence>
<dbReference type="Proteomes" id="UP000489600">
    <property type="component" value="Unassembled WGS sequence"/>
</dbReference>
<proteinExistence type="predicted"/>
<reference evidence="2" key="1">
    <citation type="submission" date="2019-07" db="EMBL/GenBank/DDBJ databases">
        <authorList>
            <person name="Dittberner H."/>
        </authorList>
    </citation>
    <scope>NUCLEOTIDE SEQUENCE [LARGE SCALE GENOMIC DNA]</scope>
</reference>
<dbReference type="OrthoDB" id="1863935at2759"/>
<feature type="domain" description="KIB1-4 beta-propeller" evidence="1">
    <location>
        <begin position="54"/>
        <end position="270"/>
    </location>
</feature>
<evidence type="ECO:0000259" key="1">
    <source>
        <dbReference type="Pfam" id="PF03478"/>
    </source>
</evidence>
<evidence type="ECO:0000313" key="3">
    <source>
        <dbReference type="Proteomes" id="UP000489600"/>
    </source>
</evidence>
<evidence type="ECO:0000313" key="2">
    <source>
        <dbReference type="EMBL" id="VVB07733.1"/>
    </source>
</evidence>
<organism evidence="2 3">
    <name type="scientific">Arabis nemorensis</name>
    <dbReference type="NCBI Taxonomy" id="586526"/>
    <lineage>
        <taxon>Eukaryota</taxon>
        <taxon>Viridiplantae</taxon>
        <taxon>Streptophyta</taxon>
        <taxon>Embryophyta</taxon>
        <taxon>Tracheophyta</taxon>
        <taxon>Spermatophyta</taxon>
        <taxon>Magnoliopsida</taxon>
        <taxon>eudicotyledons</taxon>
        <taxon>Gunneridae</taxon>
        <taxon>Pentapetalae</taxon>
        <taxon>rosids</taxon>
        <taxon>malvids</taxon>
        <taxon>Brassicales</taxon>
        <taxon>Brassicaceae</taxon>
        <taxon>Arabideae</taxon>
        <taxon>Arabis</taxon>
    </lineage>
</organism>
<dbReference type="PANTHER" id="PTHR33127">
    <property type="entry name" value="TRANSMEMBRANE PROTEIN"/>
    <property type="match status" value="1"/>
</dbReference>
<dbReference type="InterPro" id="IPR005174">
    <property type="entry name" value="KIB1-4_b-propeller"/>
</dbReference>
<dbReference type="Pfam" id="PF03478">
    <property type="entry name" value="Beta-prop_KIB1-4"/>
    <property type="match status" value="1"/>
</dbReference>
<gene>
    <name evidence="2" type="ORF">ANE_LOCUS18177</name>
</gene>
<protein>
    <recommendedName>
        <fullName evidence="1">KIB1-4 beta-propeller domain-containing protein</fullName>
    </recommendedName>
</protein>
<comment type="caution">
    <text evidence="2">The sequence shown here is derived from an EMBL/GenBank/DDBJ whole genome shotgun (WGS) entry which is preliminary data.</text>
</comment>